<gene>
    <name evidence="1" type="ORF">C1H70_15245</name>
</gene>
<reference evidence="1 2" key="1">
    <citation type="submission" date="2018-01" db="EMBL/GenBank/DDBJ databases">
        <title>Halomonas endophytica sp. nov., isolated from storage liquid in the stems of Populus euphratica.</title>
        <authorList>
            <person name="Chen C."/>
        </authorList>
    </citation>
    <scope>NUCLEOTIDE SEQUENCE [LARGE SCALE GENOMIC DNA]</scope>
    <source>
        <strain evidence="1 2">BZ-SZ-XJ27</strain>
    </source>
</reference>
<evidence type="ECO:0000313" key="1">
    <source>
        <dbReference type="EMBL" id="PMR78129.1"/>
    </source>
</evidence>
<proteinExistence type="predicted"/>
<keyword evidence="2" id="KW-1185">Reference proteome</keyword>
<comment type="caution">
    <text evidence="1">The sequence shown here is derived from an EMBL/GenBank/DDBJ whole genome shotgun (WGS) entry which is preliminary data.</text>
</comment>
<evidence type="ECO:0008006" key="3">
    <source>
        <dbReference type="Google" id="ProtNLM"/>
    </source>
</evidence>
<evidence type="ECO:0000313" key="2">
    <source>
        <dbReference type="Proteomes" id="UP000235547"/>
    </source>
</evidence>
<organism evidence="1 2">
    <name type="scientific">Halomonas urumqiensis</name>
    <dbReference type="NCBI Taxonomy" id="1684789"/>
    <lineage>
        <taxon>Bacteria</taxon>
        <taxon>Pseudomonadati</taxon>
        <taxon>Pseudomonadota</taxon>
        <taxon>Gammaproteobacteria</taxon>
        <taxon>Oceanospirillales</taxon>
        <taxon>Halomonadaceae</taxon>
        <taxon>Halomonas</taxon>
    </lineage>
</organism>
<name>A0A2N7UCF9_9GAMM</name>
<accession>A0A2N7UCF9</accession>
<protein>
    <recommendedName>
        <fullName evidence="3">Sulfotransferase domain-containing protein</fullName>
    </recommendedName>
</protein>
<sequence>MLLEKGVCCPSITDIHKKLTRPYVYLGRNGFSLDELIDENCESVILSDEDLLGKYYDFSSGKVYPNSIANLEKAQELLEWESIDLWICLRDYGEWLESCFLQKLKWVGQFFSFESYCGDIDFKEFSWVSLLKQMLGLHFVNEVHVFFYEDFKRNNSIMFELVEREFGVKSFDLNIADSKMNHSFSSVGYELLSSLRGVEEEKFKKVGKFLLREFPSIDYGKPDLLSYVEKDLLRGRYSKDIDYIKNNLAIHEKKLIVHGG</sequence>
<dbReference type="Proteomes" id="UP000235547">
    <property type="component" value="Unassembled WGS sequence"/>
</dbReference>
<dbReference type="EMBL" id="PNRG01000033">
    <property type="protein sequence ID" value="PMR78129.1"/>
    <property type="molecule type" value="Genomic_DNA"/>
</dbReference>
<dbReference type="AlphaFoldDB" id="A0A2N7UCF9"/>